<keyword evidence="3" id="KW-1185">Reference proteome</keyword>
<dbReference type="EMBL" id="JAUKUC010000001">
    <property type="protein sequence ID" value="MDO1514076.1"/>
    <property type="molecule type" value="Genomic_DNA"/>
</dbReference>
<evidence type="ECO:0000313" key="2">
    <source>
        <dbReference type="EMBL" id="MDO1514076.1"/>
    </source>
</evidence>
<gene>
    <name evidence="2" type="ORF">Q2T41_15550</name>
</gene>
<reference evidence="2" key="2">
    <citation type="submission" date="2023-06" db="EMBL/GenBank/DDBJ databases">
        <authorList>
            <person name="Lucena T."/>
            <person name="Sun Q."/>
        </authorList>
    </citation>
    <scope>NUCLEOTIDE SEQUENCE</scope>
    <source>
        <strain evidence="2">CECT 8869</strain>
    </source>
</reference>
<dbReference type="RefSeq" id="WP_304436828.1">
    <property type="nucleotide sequence ID" value="NZ_JAUKUC010000001.1"/>
</dbReference>
<reference evidence="2" key="1">
    <citation type="journal article" date="2014" name="Int. J. Syst. Evol. Microbiol.">
        <title>Complete genome of a new Firmicutes species belonging to the dominant human colonic microbiota ('Ruminococcus bicirculans') reveals two chromosomes and a selective capacity to utilize plant glucans.</title>
        <authorList>
            <consortium name="NISC Comparative Sequencing Program"/>
            <person name="Wegmann U."/>
            <person name="Louis P."/>
            <person name="Goesmann A."/>
            <person name="Henrissat B."/>
            <person name="Duncan S.H."/>
            <person name="Flint H.J."/>
        </authorList>
    </citation>
    <scope>NUCLEOTIDE SEQUENCE</scope>
    <source>
        <strain evidence="2">CECT 8869</strain>
    </source>
</reference>
<dbReference type="Proteomes" id="UP001168579">
    <property type="component" value="Unassembled WGS sequence"/>
</dbReference>
<comment type="caution">
    <text evidence="2">The sequence shown here is derived from an EMBL/GenBank/DDBJ whole genome shotgun (WGS) entry which is preliminary data.</text>
</comment>
<name>A0ABT8RT20_9FLAO</name>
<evidence type="ECO:0008006" key="4">
    <source>
        <dbReference type="Google" id="ProtNLM"/>
    </source>
</evidence>
<evidence type="ECO:0000256" key="1">
    <source>
        <dbReference type="SAM" id="Coils"/>
    </source>
</evidence>
<accession>A0ABT8RT20</accession>
<organism evidence="2 3">
    <name type="scientific">Maribacter confluentis</name>
    <dbReference type="NCBI Taxonomy" id="1656093"/>
    <lineage>
        <taxon>Bacteria</taxon>
        <taxon>Pseudomonadati</taxon>
        <taxon>Bacteroidota</taxon>
        <taxon>Flavobacteriia</taxon>
        <taxon>Flavobacteriales</taxon>
        <taxon>Flavobacteriaceae</taxon>
        <taxon>Maribacter</taxon>
    </lineage>
</organism>
<proteinExistence type="predicted"/>
<evidence type="ECO:0000313" key="3">
    <source>
        <dbReference type="Proteomes" id="UP001168579"/>
    </source>
</evidence>
<protein>
    <recommendedName>
        <fullName evidence="4">Adhesin domain-containing protein</fullName>
    </recommendedName>
</protein>
<sequence>MNRSCKTVSAQLIIVLGLLMPLGLLAQTESKTYKERYNVADDAVLEINTSYADIEFETWGKDEVAITATITLEGATKEEAEAYFKGNPIEILGNSSNISISTKSKNNRFFAMEGTEFDHNDLHIEIPEIATFVMSMPQVAPFPSMPPLPQTEAFSFDYEAFEKDGDKYMKQWQKNFEKSFDKEHQKRLEEWAEKMEKRAEEMEQRLEEQNEQRQKRFEERAEEMEQRLKEREEVRANQMVKRDSIRTSFFVRRDSLRSAPNIFYLNTDQGTKNYKIKKTIKISLPKSTRIKMDVRHGEVKLAANTKNLNAKLSHSSLWANSIDGKETNVCASYSPVTVAQWNHGQLSTSYSEQISLNQVVQLQLETVSSEVTIEKLLKSALVKNNFGAVHILELGPDFKDLDISLKNAEFRLALPKVASDIYVKGNSSTFDRPKGLNLKETINGSTRISKGYHLNDNSGRSIMITSDYSEVVVQ</sequence>
<keyword evidence="1" id="KW-0175">Coiled coil</keyword>
<feature type="coiled-coil region" evidence="1">
    <location>
        <begin position="185"/>
        <end position="241"/>
    </location>
</feature>